<feature type="transmembrane region" description="Helical" evidence="7">
    <location>
        <begin position="445"/>
        <end position="463"/>
    </location>
</feature>
<reference evidence="9" key="1">
    <citation type="submission" date="2020-12" db="EMBL/GenBank/DDBJ databases">
        <title>Antrihabitans popcorni sp. nov. and Antrihabitans auranticaus sp. nov., isolated from a larva cave.</title>
        <authorList>
            <person name="Lee S.D."/>
            <person name="Kim I.S."/>
        </authorList>
    </citation>
    <scope>NUCLEOTIDE SEQUENCE</scope>
    <source>
        <strain evidence="9">YC3-6</strain>
    </source>
</reference>
<dbReference type="PROSITE" id="PS00216">
    <property type="entry name" value="SUGAR_TRANSPORT_1"/>
    <property type="match status" value="1"/>
</dbReference>
<evidence type="ECO:0000313" key="9">
    <source>
        <dbReference type="EMBL" id="MBJ8340336.1"/>
    </source>
</evidence>
<dbReference type="PANTHER" id="PTHR42718">
    <property type="entry name" value="MAJOR FACILITATOR SUPERFAMILY MULTIDRUG TRANSPORTER MFSC"/>
    <property type="match status" value="1"/>
</dbReference>
<dbReference type="PANTHER" id="PTHR42718:SF48">
    <property type="entry name" value="CONSERVED TWO-DOMAIN MEMBRANE PROTEIN-RELATED"/>
    <property type="match status" value="1"/>
</dbReference>
<dbReference type="Gene3D" id="1.20.1250.20">
    <property type="entry name" value="MFS general substrate transporter like domains"/>
    <property type="match status" value="1"/>
</dbReference>
<evidence type="ECO:0000256" key="6">
    <source>
        <dbReference type="ARBA" id="ARBA00023136"/>
    </source>
</evidence>
<comment type="subcellular location">
    <subcellularLocation>
        <location evidence="1">Cell membrane</location>
        <topology evidence="1">Multi-pass membrane protein</topology>
    </subcellularLocation>
</comment>
<feature type="transmembrane region" description="Helical" evidence="7">
    <location>
        <begin position="60"/>
        <end position="78"/>
    </location>
</feature>
<dbReference type="InterPro" id="IPR005829">
    <property type="entry name" value="Sugar_transporter_CS"/>
</dbReference>
<feature type="transmembrane region" description="Helical" evidence="7">
    <location>
        <begin position="309"/>
        <end position="332"/>
    </location>
</feature>
<evidence type="ECO:0000256" key="4">
    <source>
        <dbReference type="ARBA" id="ARBA00022692"/>
    </source>
</evidence>
<dbReference type="InterPro" id="IPR020846">
    <property type="entry name" value="MFS_dom"/>
</dbReference>
<feature type="transmembrane region" description="Helical" evidence="7">
    <location>
        <begin position="115"/>
        <end position="137"/>
    </location>
</feature>
<organism evidence="9 10">
    <name type="scientific">Antrihabitans stalagmiti</name>
    <dbReference type="NCBI Taxonomy" id="2799499"/>
    <lineage>
        <taxon>Bacteria</taxon>
        <taxon>Bacillati</taxon>
        <taxon>Actinomycetota</taxon>
        <taxon>Actinomycetes</taxon>
        <taxon>Mycobacteriales</taxon>
        <taxon>Nocardiaceae</taxon>
        <taxon>Antrihabitans</taxon>
    </lineage>
</organism>
<feature type="transmembrane region" description="Helical" evidence="7">
    <location>
        <begin position="176"/>
        <end position="198"/>
    </location>
</feature>
<sequence>MSSHQRPPDDHDERRTKRRRIGALVAASGGAFIGLLDATIVNVAFPSMSETFSGADRSQLSWILDSYFIVLAALMVPAGALADRYGRKKVFLAGIGAFVGSSILCAVAPTLELLVAARVLQGAATAVIVPASLALVLREFPIGQRSTAVAVWSAAAALAAASGPPVGGLLVEIADWRWIFLINLPLGAVVAVLGIRTLRDSRDTESTGLPDLLGSAVAVGALGLLTLGLVEGDNWGWTSPAVLGSFAVSALLGCVLVWRSLQHDRPVIDPALMAIQSFRVGSLGMLVFATAMFAVILGNVLFLTSIWDYSVLQAGLAAVPGALATTIVARPAGRLADRFGHRAVILPGVALYALGVVGLCFVGSEPNFLLDWMPWTITSGIGIGLALPIMGAAAVADVPEQRFGAASALSATFRQIGAVIGTAALIAILGSPVSIDDAMSHADRAYLFAAIVAVVSGSLVLSLRPANKVKELVPAR</sequence>
<dbReference type="GO" id="GO:0022857">
    <property type="term" value="F:transmembrane transporter activity"/>
    <property type="evidence" value="ECO:0007669"/>
    <property type="project" value="InterPro"/>
</dbReference>
<keyword evidence="6 7" id="KW-0472">Membrane</keyword>
<keyword evidence="3" id="KW-1003">Cell membrane</keyword>
<gene>
    <name evidence="9" type="ORF">JGU71_15700</name>
</gene>
<comment type="caution">
    <text evidence="9">The sequence shown here is derived from an EMBL/GenBank/DDBJ whole genome shotgun (WGS) entry which is preliminary data.</text>
</comment>
<dbReference type="SUPFAM" id="SSF103473">
    <property type="entry name" value="MFS general substrate transporter"/>
    <property type="match status" value="1"/>
</dbReference>
<dbReference type="AlphaFoldDB" id="A0A934U4D7"/>
<feature type="transmembrane region" description="Helical" evidence="7">
    <location>
        <begin position="210"/>
        <end position="230"/>
    </location>
</feature>
<feature type="domain" description="Major facilitator superfamily (MFS) profile" evidence="8">
    <location>
        <begin position="23"/>
        <end position="468"/>
    </location>
</feature>
<feature type="transmembrane region" description="Helical" evidence="7">
    <location>
        <begin position="282"/>
        <end position="303"/>
    </location>
</feature>
<name>A0A934U4D7_9NOCA</name>
<dbReference type="NCBIfam" id="TIGR00711">
    <property type="entry name" value="efflux_EmrB"/>
    <property type="match status" value="1"/>
</dbReference>
<dbReference type="PROSITE" id="PS50850">
    <property type="entry name" value="MFS"/>
    <property type="match status" value="1"/>
</dbReference>
<feature type="transmembrane region" description="Helical" evidence="7">
    <location>
        <begin position="149"/>
        <end position="170"/>
    </location>
</feature>
<keyword evidence="2" id="KW-0813">Transport</keyword>
<accession>A0A934U4D7</accession>
<feature type="transmembrane region" description="Helical" evidence="7">
    <location>
        <begin position="21"/>
        <end position="45"/>
    </location>
</feature>
<dbReference type="InterPro" id="IPR011701">
    <property type="entry name" value="MFS"/>
</dbReference>
<evidence type="ECO:0000256" key="3">
    <source>
        <dbReference type="ARBA" id="ARBA00022475"/>
    </source>
</evidence>
<feature type="transmembrane region" description="Helical" evidence="7">
    <location>
        <begin position="376"/>
        <end position="396"/>
    </location>
</feature>
<evidence type="ECO:0000313" key="10">
    <source>
        <dbReference type="Proteomes" id="UP000655868"/>
    </source>
</evidence>
<keyword evidence="5 7" id="KW-1133">Transmembrane helix</keyword>
<keyword evidence="4 7" id="KW-0812">Transmembrane</keyword>
<dbReference type="InterPro" id="IPR004638">
    <property type="entry name" value="EmrB-like"/>
</dbReference>
<dbReference type="CDD" id="cd17321">
    <property type="entry name" value="MFS_MMR_MDR_like"/>
    <property type="match status" value="1"/>
</dbReference>
<evidence type="ECO:0000259" key="8">
    <source>
        <dbReference type="PROSITE" id="PS50850"/>
    </source>
</evidence>
<feature type="transmembrane region" description="Helical" evidence="7">
    <location>
        <begin position="416"/>
        <end position="433"/>
    </location>
</feature>
<evidence type="ECO:0000256" key="1">
    <source>
        <dbReference type="ARBA" id="ARBA00004651"/>
    </source>
</evidence>
<feature type="transmembrane region" description="Helical" evidence="7">
    <location>
        <begin position="344"/>
        <end position="364"/>
    </location>
</feature>
<dbReference type="Gene3D" id="1.20.1720.10">
    <property type="entry name" value="Multidrug resistance protein D"/>
    <property type="match status" value="1"/>
</dbReference>
<dbReference type="RefSeq" id="WP_199705126.1">
    <property type="nucleotide sequence ID" value="NZ_JAEMNV010000004.1"/>
</dbReference>
<dbReference type="Pfam" id="PF07690">
    <property type="entry name" value="MFS_1"/>
    <property type="match status" value="1"/>
</dbReference>
<dbReference type="PRINTS" id="PR01036">
    <property type="entry name" value="TCRTETB"/>
</dbReference>
<dbReference type="Proteomes" id="UP000655868">
    <property type="component" value="Unassembled WGS sequence"/>
</dbReference>
<evidence type="ECO:0000256" key="7">
    <source>
        <dbReference type="SAM" id="Phobius"/>
    </source>
</evidence>
<dbReference type="EMBL" id="JAEMNV010000004">
    <property type="protein sequence ID" value="MBJ8340336.1"/>
    <property type="molecule type" value="Genomic_DNA"/>
</dbReference>
<evidence type="ECO:0000256" key="2">
    <source>
        <dbReference type="ARBA" id="ARBA00022448"/>
    </source>
</evidence>
<feature type="transmembrane region" description="Helical" evidence="7">
    <location>
        <begin position="90"/>
        <end position="109"/>
    </location>
</feature>
<protein>
    <submittedName>
        <fullName evidence="9">MFS transporter</fullName>
    </submittedName>
</protein>
<keyword evidence="10" id="KW-1185">Reference proteome</keyword>
<proteinExistence type="predicted"/>
<dbReference type="GO" id="GO:0005886">
    <property type="term" value="C:plasma membrane"/>
    <property type="evidence" value="ECO:0007669"/>
    <property type="project" value="UniProtKB-SubCell"/>
</dbReference>
<feature type="transmembrane region" description="Helical" evidence="7">
    <location>
        <begin position="242"/>
        <end position="261"/>
    </location>
</feature>
<dbReference type="InterPro" id="IPR036259">
    <property type="entry name" value="MFS_trans_sf"/>
</dbReference>
<evidence type="ECO:0000256" key="5">
    <source>
        <dbReference type="ARBA" id="ARBA00022989"/>
    </source>
</evidence>